<feature type="region of interest" description="Disordered" evidence="4">
    <location>
        <begin position="88"/>
        <end position="145"/>
    </location>
</feature>
<dbReference type="CDD" id="cd18983">
    <property type="entry name" value="CBD_MSL3_like"/>
    <property type="match status" value="1"/>
</dbReference>
<dbReference type="Gene3D" id="2.30.30.140">
    <property type="match status" value="1"/>
</dbReference>
<evidence type="ECO:0000256" key="1">
    <source>
        <dbReference type="ARBA" id="ARBA00009093"/>
    </source>
</evidence>
<dbReference type="GO" id="GO:0032221">
    <property type="term" value="C:Rpd3S complex"/>
    <property type="evidence" value="ECO:0007669"/>
    <property type="project" value="TreeGrafter"/>
</dbReference>
<name>A0A6P8B5Y4_PYRGI</name>
<evidence type="ECO:0000256" key="2">
    <source>
        <dbReference type="ARBA" id="ARBA00011353"/>
    </source>
</evidence>
<comment type="subunit">
    <text evidence="2">Component of the NuA4 histone acetyltransferase complex.</text>
</comment>
<feature type="domain" description="MSL3 chromodomain-like" evidence="5">
    <location>
        <begin position="10"/>
        <end position="77"/>
    </location>
</feature>
<dbReference type="GeneID" id="41960720"/>
<dbReference type="PANTHER" id="PTHR10880:SF15">
    <property type="entry name" value="MSL COMPLEX SUBUNIT 3"/>
    <property type="match status" value="1"/>
</dbReference>
<dbReference type="InterPro" id="IPR016197">
    <property type="entry name" value="Chromo-like_dom_sf"/>
</dbReference>
<dbReference type="KEGG" id="pgri:PgNI_05780"/>
<dbReference type="PANTHER" id="PTHR10880">
    <property type="entry name" value="MORTALITY FACTOR 4-LIKE PROTEIN"/>
    <property type="match status" value="1"/>
</dbReference>
<evidence type="ECO:0000313" key="6">
    <source>
        <dbReference type="Proteomes" id="UP000515153"/>
    </source>
</evidence>
<dbReference type="AlphaFoldDB" id="A0A6P8B5Y4"/>
<reference evidence="6 7" key="1">
    <citation type="journal article" date="2019" name="Mol. Biol. Evol.">
        <title>Blast fungal genomes show frequent chromosomal changes, gene gains and losses, and effector gene turnover.</title>
        <authorList>
            <person name="Gomez Luciano L.B."/>
            <person name="Jason Tsai I."/>
            <person name="Chuma I."/>
            <person name="Tosa Y."/>
            <person name="Chen Y.H."/>
            <person name="Li J.Y."/>
            <person name="Li M.Y."/>
            <person name="Jade Lu M.Y."/>
            <person name="Nakayashiki H."/>
            <person name="Li W.H."/>
        </authorList>
    </citation>
    <scope>NUCLEOTIDE SEQUENCE [LARGE SCALE GENOMIC DNA]</scope>
    <source>
        <strain evidence="6 7">NI907</strain>
    </source>
</reference>
<accession>A0A6P8B5Y4</accession>
<dbReference type="Pfam" id="PF22732">
    <property type="entry name" value="MSL3_chromo-like"/>
    <property type="match status" value="1"/>
</dbReference>
<dbReference type="SUPFAM" id="SSF54160">
    <property type="entry name" value="Chromo domain-like"/>
    <property type="match status" value="1"/>
</dbReference>
<evidence type="ECO:0000256" key="3">
    <source>
        <dbReference type="ARBA" id="ARBA00018505"/>
    </source>
</evidence>
<dbReference type="InterPro" id="IPR008676">
    <property type="entry name" value="MRG"/>
</dbReference>
<gene>
    <name evidence="7" type="ORF">PgNI_05780</name>
</gene>
<keyword evidence="6" id="KW-1185">Reference proteome</keyword>
<comment type="similarity">
    <text evidence="1">Belongs to the MRG family.</text>
</comment>
<sequence>MPPKQSAPPFKADERVFCFHMDMLYEARILEIQSEDNDLFYKIHYKGWKNTWDDWVRQDRLRKFNDENKELAHTLRENVKALQAQAKGGASARTAALKKVSVTGQRTGVDSSRGSEERTAQQATSSGRGSKRQRDHDLEECGVKS</sequence>
<dbReference type="GO" id="GO:0035267">
    <property type="term" value="C:NuA4 histone acetyltransferase complex"/>
    <property type="evidence" value="ECO:0007669"/>
    <property type="project" value="TreeGrafter"/>
</dbReference>
<evidence type="ECO:0000259" key="5">
    <source>
        <dbReference type="Pfam" id="PF22732"/>
    </source>
</evidence>
<feature type="compositionally biased region" description="Polar residues" evidence="4">
    <location>
        <begin position="102"/>
        <end position="112"/>
    </location>
</feature>
<organism evidence="6 7">
    <name type="scientific">Pyricularia grisea</name>
    <name type="common">Crabgrass-specific blast fungus</name>
    <name type="synonym">Magnaporthe grisea</name>
    <dbReference type="NCBI Taxonomy" id="148305"/>
    <lineage>
        <taxon>Eukaryota</taxon>
        <taxon>Fungi</taxon>
        <taxon>Dikarya</taxon>
        <taxon>Ascomycota</taxon>
        <taxon>Pezizomycotina</taxon>
        <taxon>Sordariomycetes</taxon>
        <taxon>Sordariomycetidae</taxon>
        <taxon>Magnaporthales</taxon>
        <taxon>Pyriculariaceae</taxon>
        <taxon>Pyricularia</taxon>
    </lineage>
</organism>
<dbReference type="InterPro" id="IPR053820">
    <property type="entry name" value="MSL3_chromo-like"/>
</dbReference>
<dbReference type="GO" id="GO:0006355">
    <property type="term" value="P:regulation of DNA-templated transcription"/>
    <property type="evidence" value="ECO:0007669"/>
    <property type="project" value="InterPro"/>
</dbReference>
<dbReference type="RefSeq" id="XP_030982607.1">
    <property type="nucleotide sequence ID" value="XM_031125811.1"/>
</dbReference>
<evidence type="ECO:0000313" key="7">
    <source>
        <dbReference type="RefSeq" id="XP_030982607.1"/>
    </source>
</evidence>
<proteinExistence type="inferred from homology"/>
<dbReference type="GO" id="GO:0006325">
    <property type="term" value="P:chromatin organization"/>
    <property type="evidence" value="ECO:0007669"/>
    <property type="project" value="InterPro"/>
</dbReference>
<evidence type="ECO:0000256" key="4">
    <source>
        <dbReference type="SAM" id="MobiDB-lite"/>
    </source>
</evidence>
<feature type="compositionally biased region" description="Basic and acidic residues" evidence="4">
    <location>
        <begin position="132"/>
        <end position="145"/>
    </location>
</feature>
<reference evidence="7" key="3">
    <citation type="submission" date="2025-08" db="UniProtKB">
        <authorList>
            <consortium name="RefSeq"/>
        </authorList>
    </citation>
    <scope>IDENTIFICATION</scope>
    <source>
        <strain evidence="7">NI907</strain>
    </source>
</reference>
<reference evidence="7" key="2">
    <citation type="submission" date="2019-10" db="EMBL/GenBank/DDBJ databases">
        <authorList>
            <consortium name="NCBI Genome Project"/>
        </authorList>
    </citation>
    <scope>NUCLEOTIDE SEQUENCE</scope>
    <source>
        <strain evidence="7">NI907</strain>
    </source>
</reference>
<dbReference type="Proteomes" id="UP000515153">
    <property type="component" value="Chromosome I"/>
</dbReference>
<protein>
    <recommendedName>
        <fullName evidence="3">Chromatin modification-related protein EAF3</fullName>
    </recommendedName>
</protein>